<sequence>MASPCGRQQCSIERRGVRHQLDSWRHKLIHCEHLVCLDEPASEAGQEALLRQEQAKIIRFERQAEEFLNAVFYRKDSPRVSDPNIPLVAREIMQRMIRQFAAEYTSKNSSTQDSSQPNSTKNQSLLKASLVASSPTAATAQNPVLSKLLMADQDSPLDLTVRKSQSEPSEQDGVLDLSTKKSPCAGSTSLSHSPGCSSTPGNGEDAAEAVAIDSNNQPKSPLEKFMVRLCTHHQKQFIRVLNDIYTEVQPDCEGQQSSESESMEASTCGSGCSQQSTENQDKGATCTDPRPLSSLEPGQPGTDSTGQPAELKPMDRAESSSPALRRDFPDPPSTRLRSASPKDSSTQGYLSTLNSSSLNFHHATKSLEGQAAVHEQDAGIRRCEDSKEQGAGKALVEGYISVKVANVNGSEDGLDSCLGSQKSSFRALPEEPWDPGFAVSSPRRADKENALQCGSKASLHQDLDVKEQDTRPKPDNHLHAVAKGKVGCHLHPADKGPLDKSKEGWLPAGTTPTSHRAPAGHPRAKAASLRPSRKSKKASGLRINDYDNQCDVVYISQPITECHFESQRAVSSRRTARKSTRGYFFNGECCELPTVRTLVKSSRAEERGGGMAQRTQALVSTKPTLVLSGGSATGAGRDGEKRVSLRLLAKGTPASRETKSRGELGSVQRELRDVRVLRSREASAAVPLFSLSAPPSPQTEDSAAGSPPPGSPCSQGAGGLAAPEVGAAPSGDGSSKDSDAVSAAGCAVLPATEAAIGEKGSPDVGVQTTPDLPASPEPGSPMQLCPALDAAPDADTRDHAVLPGASSTEPCGVHSAEPSPRSPELQAPEQPPATDGRNCPPESPATLQSVEVNKSTDTIPDAQLSVVPGDTSLEQEEAAPASIALPVDLEGEAEQNNSLAGEKEPAEEETLPEPDGLETAEKDSISSKDSLDKKRKKGRRTLVASDRRLRSQQSQPPMEGSTEDTGSSSPVHLPGLQIKASKSPGAKRFKREGNLDGTTSAHLPNDCFHSVLLQHNDGLSTGQDLESTAEENGVTTRQTYKSILAKETASEGENSHKDDPTATGGQNQPGEMLDICVQTDAEKKSILLPAESSAPASNVQAEVKLGNACAKEESSDSAIDTGKLEHYETVSSQSPCPTSRGGGSKHLPAKAAKHKKVTLQFYNLRHTPATADTAKKSLPGKESMQAVPKARDECSSGNDDALVLEDMDAEDSKPRFMEWCAEEENQELIAEFNAQYMKVQKGWIQLEKEVQPAPKVKNKADKLKEIWKSKKRTRKSRGALEVQKLSPVQMLFMKAYKLSDICQWFLETTETRSLVIVKKLNTRLPGEIPPIKVPMQKYSSSGLYPSSLQAERLKKHLKKFAATTPARNNLKNQKLWAKIRENADKAEAEEGNVAGQPPPPEASPEEMSQERGAQPTPSLPTQASTRILRKYSQLRGKLRAQHRATRTDRRGDVPGEQPGPEGKTSRKSLCINPLMSPKLALQIKADAFPTKSPSADGAGKGRKGKSKGQEEPSPRAEHLSRKKRTLKESEVTQERAGSSGKDKVPAKKAGKVKHSEVGTKAPATRKQVERSSKLAKKMSSKEKRAPKRQLEKVRLPVRKGKENTSRRAAPPPGHEELGPSPRHRPLGESSTRAQKMANKKAGGGKALPRAVRKGQEGSSSQGKRKLRAKGDCSHSKRSRLDAK</sequence>
<feature type="region of interest" description="Disordered" evidence="1">
    <location>
        <begin position="162"/>
        <end position="205"/>
    </location>
</feature>
<feature type="region of interest" description="Disordered" evidence="1">
    <location>
        <begin position="493"/>
        <end position="540"/>
    </location>
</feature>
<feature type="region of interest" description="Disordered" evidence="1">
    <location>
        <begin position="426"/>
        <end position="476"/>
    </location>
</feature>
<keyword evidence="3" id="KW-1185">Reference proteome</keyword>
<dbReference type="Bgee" id="ENSMGAG00000009950">
    <property type="expression patterns" value="Expressed in duodenum and 14 other cell types or tissues"/>
</dbReference>
<dbReference type="OrthoDB" id="9941983at2759"/>
<proteinExistence type="predicted"/>
<dbReference type="InterPro" id="IPR028104">
    <property type="entry name" value="DUF4553"/>
</dbReference>
<feature type="region of interest" description="Disordered" evidence="1">
    <location>
        <begin position="688"/>
        <end position="742"/>
    </location>
</feature>
<evidence type="ECO:0000313" key="3">
    <source>
        <dbReference type="Proteomes" id="UP000001645"/>
    </source>
</evidence>
<dbReference type="Proteomes" id="UP000001645">
    <property type="component" value="Chromosome 8"/>
</dbReference>
<feature type="compositionally biased region" description="Low complexity" evidence="1">
    <location>
        <begin position="257"/>
        <end position="266"/>
    </location>
</feature>
<feature type="region of interest" description="Disordered" evidence="1">
    <location>
        <begin position="1018"/>
        <end position="1073"/>
    </location>
</feature>
<feature type="region of interest" description="Disordered" evidence="1">
    <location>
        <begin position="1386"/>
        <end position="1683"/>
    </location>
</feature>
<feature type="compositionally biased region" description="Polar residues" evidence="1">
    <location>
        <begin position="267"/>
        <end position="278"/>
    </location>
</feature>
<feature type="compositionally biased region" description="Polar residues" evidence="1">
    <location>
        <begin position="1415"/>
        <end position="1425"/>
    </location>
</feature>
<feature type="compositionally biased region" description="Basic and acidic residues" evidence="1">
    <location>
        <begin position="1668"/>
        <end position="1683"/>
    </location>
</feature>
<dbReference type="PANTHER" id="PTHR14931">
    <property type="entry name" value="GENE 340-RELATED"/>
    <property type="match status" value="1"/>
</dbReference>
<feature type="compositionally biased region" description="Basic and acidic residues" evidence="1">
    <location>
        <begin position="493"/>
        <end position="503"/>
    </location>
</feature>
<feature type="compositionally biased region" description="Basic and acidic residues" evidence="1">
    <location>
        <begin position="1579"/>
        <end position="1605"/>
    </location>
</feature>
<feature type="compositionally biased region" description="Basic and acidic residues" evidence="1">
    <location>
        <begin position="312"/>
        <end position="329"/>
    </location>
</feature>
<name>G1NC60_MELGA</name>
<feature type="compositionally biased region" description="Basic and acidic residues" evidence="1">
    <location>
        <begin position="459"/>
        <end position="476"/>
    </location>
</feature>
<dbReference type="GeneTree" id="ENSGT00940000154965"/>
<feature type="region of interest" description="Disordered" evidence="1">
    <location>
        <begin position="1173"/>
        <end position="1197"/>
    </location>
</feature>
<feature type="region of interest" description="Disordered" evidence="1">
    <location>
        <begin position="754"/>
        <end position="1004"/>
    </location>
</feature>
<feature type="compositionally biased region" description="Basic and acidic residues" evidence="1">
    <location>
        <begin position="1507"/>
        <end position="1519"/>
    </location>
</feature>
<feature type="compositionally biased region" description="Acidic residues" evidence="1">
    <location>
        <begin position="905"/>
        <end position="918"/>
    </location>
</feature>
<dbReference type="Pfam" id="PF15090">
    <property type="entry name" value="DUF4553"/>
    <property type="match status" value="1"/>
</dbReference>
<reference evidence="2 3" key="1">
    <citation type="journal article" date="2010" name="PLoS Biol.">
        <title>Multi-platform next-generation sequencing of the domestic turkey (Meleagris gallopavo): genome assembly and analysis.</title>
        <authorList>
            <person name="Dalloul R.A."/>
            <person name="Long J.A."/>
            <person name="Zimin A.V."/>
            <person name="Aslam L."/>
            <person name="Beal K."/>
            <person name="Blomberg L.A."/>
            <person name="Bouffard P."/>
            <person name="Burt D.W."/>
            <person name="Crasta O."/>
            <person name="Crooijmans R.P."/>
            <person name="Cooper K."/>
            <person name="Coulombe R.A."/>
            <person name="De S."/>
            <person name="Delany M.E."/>
            <person name="Dodgson J.B."/>
            <person name="Dong J.J."/>
            <person name="Evans C."/>
            <person name="Frederickson K.M."/>
            <person name="Flicek P."/>
            <person name="Florea L."/>
            <person name="Folkerts O."/>
            <person name="Groenen M.A."/>
            <person name="Harkins T.T."/>
            <person name="Herrero J."/>
            <person name="Hoffmann S."/>
            <person name="Megens H.J."/>
            <person name="Jiang A."/>
            <person name="de Jong P."/>
            <person name="Kaiser P."/>
            <person name="Kim H."/>
            <person name="Kim K.W."/>
            <person name="Kim S."/>
            <person name="Langenberger D."/>
            <person name="Lee M.K."/>
            <person name="Lee T."/>
            <person name="Mane S."/>
            <person name="Marcais G."/>
            <person name="Marz M."/>
            <person name="McElroy A.P."/>
            <person name="Modise T."/>
            <person name="Nefedov M."/>
            <person name="Notredame C."/>
            <person name="Paton I.R."/>
            <person name="Payne W.S."/>
            <person name="Pertea G."/>
            <person name="Prickett D."/>
            <person name="Puiu D."/>
            <person name="Qioa D."/>
            <person name="Raineri E."/>
            <person name="Ruffier M."/>
            <person name="Salzberg S.L."/>
            <person name="Schatz M.C."/>
            <person name="Scheuring C."/>
            <person name="Schmidt C.J."/>
            <person name="Schroeder S."/>
            <person name="Searle S.M."/>
            <person name="Smith E.J."/>
            <person name="Smith J."/>
            <person name="Sonstegard T.S."/>
            <person name="Stadler P.F."/>
            <person name="Tafer H."/>
            <person name="Tu Z.J."/>
            <person name="Van Tassell C.P."/>
            <person name="Vilella A.J."/>
            <person name="Williams K.P."/>
            <person name="Yorke J.A."/>
            <person name="Zhang L."/>
            <person name="Zhang H.B."/>
            <person name="Zhang X."/>
            <person name="Zhang Y."/>
            <person name="Reed K.M."/>
        </authorList>
    </citation>
    <scope>NUCLEOTIDE SEQUENCE [LARGE SCALE GENOMIC DNA]</scope>
</reference>
<feature type="region of interest" description="Disordered" evidence="1">
    <location>
        <begin position="104"/>
        <end position="124"/>
    </location>
</feature>
<accession>G1NC60</accession>
<protein>
    <submittedName>
        <fullName evidence="2">Ligand dependent nuclear receptor corepressor</fullName>
    </submittedName>
</protein>
<feature type="compositionally biased region" description="Polar residues" evidence="1">
    <location>
        <begin position="845"/>
        <end position="858"/>
    </location>
</feature>
<gene>
    <name evidence="2" type="primary">LCOR</name>
</gene>
<feature type="compositionally biased region" description="Polar residues" evidence="1">
    <location>
        <begin position="185"/>
        <end position="201"/>
    </location>
</feature>
<feature type="compositionally biased region" description="Basic and acidic residues" evidence="1">
    <location>
        <begin position="919"/>
        <end position="932"/>
    </location>
</feature>
<organism evidence="2 3">
    <name type="scientific">Meleagris gallopavo</name>
    <name type="common">Wild turkey</name>
    <dbReference type="NCBI Taxonomy" id="9103"/>
    <lineage>
        <taxon>Eukaryota</taxon>
        <taxon>Metazoa</taxon>
        <taxon>Chordata</taxon>
        <taxon>Craniata</taxon>
        <taxon>Vertebrata</taxon>
        <taxon>Euteleostomi</taxon>
        <taxon>Archelosauria</taxon>
        <taxon>Archosauria</taxon>
        <taxon>Dinosauria</taxon>
        <taxon>Saurischia</taxon>
        <taxon>Theropoda</taxon>
        <taxon>Coelurosauria</taxon>
        <taxon>Aves</taxon>
        <taxon>Neognathae</taxon>
        <taxon>Galloanserae</taxon>
        <taxon>Galliformes</taxon>
        <taxon>Phasianidae</taxon>
        <taxon>Meleagridinae</taxon>
        <taxon>Meleagris</taxon>
    </lineage>
</organism>
<dbReference type="Ensembl" id="ENSMGAT00000011145.3">
    <property type="protein sequence ID" value="ENSMGAP00000010294.3"/>
    <property type="gene ID" value="ENSMGAG00000009950.3"/>
</dbReference>
<feature type="compositionally biased region" description="Polar residues" evidence="1">
    <location>
        <begin position="105"/>
        <end position="124"/>
    </location>
</feature>
<reference evidence="2" key="3">
    <citation type="submission" date="2025-09" db="UniProtKB">
        <authorList>
            <consortium name="Ensembl"/>
        </authorList>
    </citation>
    <scope>IDENTIFICATION</scope>
</reference>
<feature type="region of interest" description="Disordered" evidence="1">
    <location>
        <begin position="628"/>
        <end position="667"/>
    </location>
</feature>
<feature type="region of interest" description="Disordered" evidence="1">
    <location>
        <begin position="252"/>
        <end position="351"/>
    </location>
</feature>
<reference evidence="2" key="2">
    <citation type="submission" date="2025-08" db="UniProtKB">
        <authorList>
            <consortium name="Ensembl"/>
        </authorList>
    </citation>
    <scope>IDENTIFICATION</scope>
</reference>
<dbReference type="PANTHER" id="PTHR14931:SF2">
    <property type="entry name" value="LIGAND DEPENDENT NUCLEAR RECEPTOR COREPRESSOR"/>
    <property type="match status" value="1"/>
</dbReference>
<feature type="compositionally biased region" description="Polar residues" evidence="1">
    <location>
        <begin position="335"/>
        <end position="351"/>
    </location>
</feature>
<evidence type="ECO:0000256" key="1">
    <source>
        <dbReference type="SAM" id="MobiDB-lite"/>
    </source>
</evidence>
<evidence type="ECO:0000313" key="2">
    <source>
        <dbReference type="Ensembl" id="ENSMGAP00000010294.3"/>
    </source>
</evidence>
<dbReference type="HOGENOM" id="CLU_002400_0_0_1"/>